<keyword evidence="1" id="KW-0328">Glycosyltransferase</keyword>
<dbReference type="RefSeq" id="WP_169205805.1">
    <property type="nucleotide sequence ID" value="NZ_CP059560.1"/>
</dbReference>
<dbReference type="InterPro" id="IPR002201">
    <property type="entry name" value="Glyco_trans_9"/>
</dbReference>
<comment type="similarity">
    <text evidence="3">Belongs to the glycosyltransferase 9 family.</text>
</comment>
<dbReference type="EC" id="2.4.99.24" evidence="4"/>
<gene>
    <name evidence="6" type="primary">waaF</name>
    <name evidence="6" type="ORF">GPA26_07805</name>
</gene>
<proteinExistence type="inferred from homology"/>
<dbReference type="InterPro" id="IPR051199">
    <property type="entry name" value="LPS_LOS_Heptosyltrfase"/>
</dbReference>
<protein>
    <recommendedName>
        <fullName evidence="4">lipopolysaccharide heptosyltransferase II</fullName>
        <ecNumber evidence="4">2.4.99.24</ecNumber>
    </recommendedName>
</protein>
<dbReference type="PANTHER" id="PTHR30160:SF7">
    <property type="entry name" value="ADP-HEPTOSE--LPS HEPTOSYLTRANSFERASE 2"/>
    <property type="match status" value="1"/>
</dbReference>
<comment type="catalytic activity">
    <reaction evidence="5">
        <text>an L-alpha-D-Hep-(1-&gt;5)-[alpha-Kdo-(2-&gt;4)]-alpha-Kdo-(2-&gt;6)-lipid A + ADP-L-glycero-beta-D-manno-heptose = an L-alpha-D-Hep-(1-&gt;3)-L-alpha-D-Hep-(1-&gt;5)-[alpha-Kdo-(2-&gt;4)]-alpha-Kdo-(2-&gt;6)-lipid A + ADP + H(+)</text>
        <dbReference type="Rhea" id="RHEA:74071"/>
        <dbReference type="ChEBI" id="CHEBI:15378"/>
        <dbReference type="ChEBI" id="CHEBI:61506"/>
        <dbReference type="ChEBI" id="CHEBI:193068"/>
        <dbReference type="ChEBI" id="CHEBI:193069"/>
        <dbReference type="ChEBI" id="CHEBI:456216"/>
        <dbReference type="EC" id="2.4.99.24"/>
    </reaction>
</comment>
<name>A0ABX1MMF8_9RHOO</name>
<reference evidence="6 7" key="1">
    <citation type="submission" date="2019-12" db="EMBL/GenBank/DDBJ databases">
        <title>Comparative genomics gives insights into the taxonomy of the Azoarcus-Aromatoleum group and reveals separate origins of nif in the plant-associated Azoarcus and non-plant-associated Aromatoleum sub-groups.</title>
        <authorList>
            <person name="Lafos M."/>
            <person name="Maluk M."/>
            <person name="Batista M."/>
            <person name="Junghare M."/>
            <person name="Carmona M."/>
            <person name="Faoro H."/>
            <person name="Cruz L.M."/>
            <person name="Battistoni F."/>
            <person name="De Souza E."/>
            <person name="Pedrosa F."/>
            <person name="Chen W.-M."/>
            <person name="Poole P.S."/>
            <person name="Dixon R.A."/>
            <person name="James E.K."/>
        </authorList>
    </citation>
    <scope>NUCLEOTIDE SEQUENCE [LARGE SCALE GENOMIC DNA]</scope>
    <source>
        <strain evidence="6 7">ToN1</strain>
    </source>
</reference>
<sequence>MTQLRQVLVVGPSWVGDMVMAQSLFMTLQAEGPCEIDVLAPGWSLAILERMPEVRGGIAMPLGHGQLGLKERWRLGRELAKRRYDQAIVLPGSLKSALAPFFAGIPRRTAFRGEMRYGLVNDMRPLDKAALPMTVQRFVALGRAAGKPLPQPFPRPRLVANPANQTRLCSELGLDAARPAIAFMPGAEYGPAKQWPLAHYGALAALLVARGYQVWVLGSAKDAPAGEEIAAHAGEGKGEGVHNLCGRTQLGDAVDLLGLCAAAVTNDSGLMHVAAALDRPLVAVYGSSTPDHTPPLSERVAVRYLRLECSPCFKRVCPLGHTRCLHEITPDSVLAALVTLGVAAQDARGAA</sequence>
<dbReference type="Pfam" id="PF01075">
    <property type="entry name" value="Glyco_transf_9"/>
    <property type="match status" value="1"/>
</dbReference>
<dbReference type="SUPFAM" id="SSF53756">
    <property type="entry name" value="UDP-Glycosyltransferase/glycogen phosphorylase"/>
    <property type="match status" value="1"/>
</dbReference>
<organism evidence="6 7">
    <name type="scientific">Aromatoleum petrolei</name>
    <dbReference type="NCBI Taxonomy" id="76116"/>
    <lineage>
        <taxon>Bacteria</taxon>
        <taxon>Pseudomonadati</taxon>
        <taxon>Pseudomonadota</taxon>
        <taxon>Betaproteobacteria</taxon>
        <taxon>Rhodocyclales</taxon>
        <taxon>Rhodocyclaceae</taxon>
        <taxon>Aromatoleum</taxon>
    </lineage>
</organism>
<comment type="caution">
    <text evidence="6">The sequence shown here is derived from an EMBL/GenBank/DDBJ whole genome shotgun (WGS) entry which is preliminary data.</text>
</comment>
<dbReference type="Proteomes" id="UP000652074">
    <property type="component" value="Unassembled WGS sequence"/>
</dbReference>
<evidence type="ECO:0000313" key="7">
    <source>
        <dbReference type="Proteomes" id="UP000652074"/>
    </source>
</evidence>
<dbReference type="InterPro" id="IPR011910">
    <property type="entry name" value="RfaF"/>
</dbReference>
<evidence type="ECO:0000256" key="4">
    <source>
        <dbReference type="ARBA" id="ARBA00044042"/>
    </source>
</evidence>
<dbReference type="Gene3D" id="3.40.50.2000">
    <property type="entry name" value="Glycogen Phosphorylase B"/>
    <property type="match status" value="2"/>
</dbReference>
<accession>A0ABX1MMF8</accession>
<dbReference type="EMBL" id="WTVR01000012">
    <property type="protein sequence ID" value="NMF88386.1"/>
    <property type="molecule type" value="Genomic_DNA"/>
</dbReference>
<keyword evidence="2" id="KW-0808">Transferase</keyword>
<evidence type="ECO:0000256" key="3">
    <source>
        <dbReference type="ARBA" id="ARBA00043995"/>
    </source>
</evidence>
<evidence type="ECO:0000256" key="5">
    <source>
        <dbReference type="ARBA" id="ARBA00047503"/>
    </source>
</evidence>
<dbReference type="NCBIfam" id="TIGR02195">
    <property type="entry name" value="heptsyl_trn_II"/>
    <property type="match status" value="1"/>
</dbReference>
<evidence type="ECO:0000256" key="1">
    <source>
        <dbReference type="ARBA" id="ARBA00022676"/>
    </source>
</evidence>
<evidence type="ECO:0000313" key="6">
    <source>
        <dbReference type="EMBL" id="NMF88386.1"/>
    </source>
</evidence>
<evidence type="ECO:0000256" key="2">
    <source>
        <dbReference type="ARBA" id="ARBA00022679"/>
    </source>
</evidence>
<dbReference type="CDD" id="cd03789">
    <property type="entry name" value="GT9_LPS_heptosyltransferase"/>
    <property type="match status" value="1"/>
</dbReference>
<dbReference type="PANTHER" id="PTHR30160">
    <property type="entry name" value="TETRAACYLDISACCHARIDE 4'-KINASE-RELATED"/>
    <property type="match status" value="1"/>
</dbReference>
<keyword evidence="7" id="KW-1185">Reference proteome</keyword>